<evidence type="ECO:0000313" key="5">
    <source>
        <dbReference type="EMBL" id="KJA17259.1"/>
    </source>
</evidence>
<keyword evidence="6" id="KW-1185">Reference proteome</keyword>
<dbReference type="Pfam" id="PF01494">
    <property type="entry name" value="FAD_binding_3"/>
    <property type="match status" value="1"/>
</dbReference>
<keyword evidence="1" id="KW-0285">Flavoprotein</keyword>
<dbReference type="OMA" id="CANDTER"/>
<evidence type="ECO:0000256" key="2">
    <source>
        <dbReference type="ARBA" id="ARBA00022827"/>
    </source>
</evidence>
<evidence type="ECO:0000256" key="1">
    <source>
        <dbReference type="ARBA" id="ARBA00022630"/>
    </source>
</evidence>
<protein>
    <recommendedName>
        <fullName evidence="4">FAD-binding domain-containing protein</fullName>
    </recommendedName>
</protein>
<dbReference type="AlphaFoldDB" id="A0A0D2NDZ2"/>
<keyword evidence="3" id="KW-0560">Oxidoreductase</keyword>
<dbReference type="GO" id="GO:0016491">
    <property type="term" value="F:oxidoreductase activity"/>
    <property type="evidence" value="ECO:0007669"/>
    <property type="project" value="UniProtKB-KW"/>
</dbReference>
<evidence type="ECO:0000256" key="3">
    <source>
        <dbReference type="ARBA" id="ARBA00023002"/>
    </source>
</evidence>
<feature type="domain" description="FAD-binding" evidence="4">
    <location>
        <begin position="5"/>
        <end position="396"/>
    </location>
</feature>
<dbReference type="InterPro" id="IPR036188">
    <property type="entry name" value="FAD/NAD-bd_sf"/>
</dbReference>
<proteinExistence type="predicted"/>
<dbReference type="SUPFAM" id="SSF51905">
    <property type="entry name" value="FAD/NAD(P)-binding domain"/>
    <property type="match status" value="1"/>
</dbReference>
<keyword evidence="2" id="KW-0274">FAD</keyword>
<name>A0A0D2NDZ2_HYPSF</name>
<evidence type="ECO:0000259" key="4">
    <source>
        <dbReference type="Pfam" id="PF01494"/>
    </source>
</evidence>
<organism evidence="5 6">
    <name type="scientific">Hypholoma sublateritium (strain FD-334 SS-4)</name>
    <dbReference type="NCBI Taxonomy" id="945553"/>
    <lineage>
        <taxon>Eukaryota</taxon>
        <taxon>Fungi</taxon>
        <taxon>Dikarya</taxon>
        <taxon>Basidiomycota</taxon>
        <taxon>Agaricomycotina</taxon>
        <taxon>Agaricomycetes</taxon>
        <taxon>Agaricomycetidae</taxon>
        <taxon>Agaricales</taxon>
        <taxon>Agaricineae</taxon>
        <taxon>Strophariaceae</taxon>
        <taxon>Hypholoma</taxon>
    </lineage>
</organism>
<dbReference type="STRING" id="945553.A0A0D2NDZ2"/>
<sequence>MPLRIGIVGGGIGGLTLAVALSNLDVEGNLEVDIYESAPELTQVGAGITIWPRTWKILEKFGLTEELLTHLAPGQHIPDGVPRLAFQFRKADQEPGVPIRDLILTTSPLSFHRASVQQVLLKHLSPSIRCHLSSHLVSYSAADPNLHANAQSAPIRIEFANGSTATCDLLVGADGIKSGIRKQVVASGSGVSADERPSAALRMNGIADPVWSGTIAYRCTVNSAVLARKMPGHRTLTTLVVYCGKNQHIVAYPILQGSVVNFTAYVADPAKEGTKWNGPTFEDVPREEVISHFDSWEEEVRLLVHNALNPSRWAIHAIRPLESFISASANVLLLGDAAHAMTPHQGNGAGQAVEDAYILAHLLAKSAASSRPVAVADIMKVYDAVRRPAANTVHDASRTHGLLYHFNAPGMSDGSGGYLAAMDGEEGWPPERLGRLGETIVSDWKYAWETTAEEDRERALSMLG</sequence>
<dbReference type="GO" id="GO:0044550">
    <property type="term" value="P:secondary metabolite biosynthetic process"/>
    <property type="evidence" value="ECO:0007669"/>
    <property type="project" value="TreeGrafter"/>
</dbReference>
<dbReference type="Proteomes" id="UP000054270">
    <property type="component" value="Unassembled WGS sequence"/>
</dbReference>
<dbReference type="OrthoDB" id="417877at2759"/>
<dbReference type="SUPFAM" id="SSF54373">
    <property type="entry name" value="FAD-linked reductases, C-terminal domain"/>
    <property type="match status" value="1"/>
</dbReference>
<gene>
    <name evidence="5" type="ORF">HYPSUDRAFT_1025354</name>
</gene>
<dbReference type="InterPro" id="IPR002938">
    <property type="entry name" value="FAD-bd"/>
</dbReference>
<dbReference type="PANTHER" id="PTHR46720:SF3">
    <property type="entry name" value="FAD-BINDING DOMAIN-CONTAINING PROTEIN-RELATED"/>
    <property type="match status" value="1"/>
</dbReference>
<dbReference type="PRINTS" id="PR00420">
    <property type="entry name" value="RNGMNOXGNASE"/>
</dbReference>
<evidence type="ECO:0000313" key="6">
    <source>
        <dbReference type="Proteomes" id="UP000054270"/>
    </source>
</evidence>
<dbReference type="InterPro" id="IPR051104">
    <property type="entry name" value="FAD_monoxygenase"/>
</dbReference>
<dbReference type="PANTHER" id="PTHR46720">
    <property type="entry name" value="HYDROXYLASE, PUTATIVE (AFU_ORTHOLOGUE AFUA_3G01460)-RELATED"/>
    <property type="match status" value="1"/>
</dbReference>
<dbReference type="Gene3D" id="3.50.50.60">
    <property type="entry name" value="FAD/NAD(P)-binding domain"/>
    <property type="match status" value="1"/>
</dbReference>
<dbReference type="GO" id="GO:0071949">
    <property type="term" value="F:FAD binding"/>
    <property type="evidence" value="ECO:0007669"/>
    <property type="project" value="InterPro"/>
</dbReference>
<reference evidence="6" key="1">
    <citation type="submission" date="2014-04" db="EMBL/GenBank/DDBJ databases">
        <title>Evolutionary Origins and Diversification of the Mycorrhizal Mutualists.</title>
        <authorList>
            <consortium name="DOE Joint Genome Institute"/>
            <consortium name="Mycorrhizal Genomics Consortium"/>
            <person name="Kohler A."/>
            <person name="Kuo A."/>
            <person name="Nagy L.G."/>
            <person name="Floudas D."/>
            <person name="Copeland A."/>
            <person name="Barry K.W."/>
            <person name="Cichocki N."/>
            <person name="Veneault-Fourrey C."/>
            <person name="LaButti K."/>
            <person name="Lindquist E.A."/>
            <person name="Lipzen A."/>
            <person name="Lundell T."/>
            <person name="Morin E."/>
            <person name="Murat C."/>
            <person name="Riley R."/>
            <person name="Ohm R."/>
            <person name="Sun H."/>
            <person name="Tunlid A."/>
            <person name="Henrissat B."/>
            <person name="Grigoriev I.V."/>
            <person name="Hibbett D.S."/>
            <person name="Martin F."/>
        </authorList>
    </citation>
    <scope>NUCLEOTIDE SEQUENCE [LARGE SCALE GENOMIC DNA]</scope>
    <source>
        <strain evidence="6">FD-334 SS-4</strain>
    </source>
</reference>
<accession>A0A0D2NDZ2</accession>
<dbReference type="EMBL" id="KN817606">
    <property type="protein sequence ID" value="KJA17259.1"/>
    <property type="molecule type" value="Genomic_DNA"/>
</dbReference>